<feature type="non-terminal residue" evidence="2">
    <location>
        <position position="1"/>
    </location>
</feature>
<comment type="caution">
    <text evidence="2">The sequence shown here is derived from an EMBL/GenBank/DDBJ whole genome shotgun (WGS) entry which is preliminary data.</text>
</comment>
<feature type="region of interest" description="Disordered" evidence="1">
    <location>
        <begin position="1"/>
        <end position="36"/>
    </location>
</feature>
<keyword evidence="3" id="KW-1185">Reference proteome</keyword>
<protein>
    <submittedName>
        <fullName evidence="2">Uncharacterized protein</fullName>
    </submittedName>
</protein>
<gene>
    <name evidence="2" type="ORF">CEXT_73651</name>
</gene>
<organism evidence="2 3">
    <name type="scientific">Caerostris extrusa</name>
    <name type="common">Bark spider</name>
    <name type="synonym">Caerostris bankana</name>
    <dbReference type="NCBI Taxonomy" id="172846"/>
    <lineage>
        <taxon>Eukaryota</taxon>
        <taxon>Metazoa</taxon>
        <taxon>Ecdysozoa</taxon>
        <taxon>Arthropoda</taxon>
        <taxon>Chelicerata</taxon>
        <taxon>Arachnida</taxon>
        <taxon>Araneae</taxon>
        <taxon>Araneomorphae</taxon>
        <taxon>Entelegynae</taxon>
        <taxon>Araneoidea</taxon>
        <taxon>Araneidae</taxon>
        <taxon>Caerostris</taxon>
    </lineage>
</organism>
<dbReference type="Proteomes" id="UP001054945">
    <property type="component" value="Unassembled WGS sequence"/>
</dbReference>
<evidence type="ECO:0000256" key="1">
    <source>
        <dbReference type="SAM" id="MobiDB-lite"/>
    </source>
</evidence>
<reference evidence="2 3" key="1">
    <citation type="submission" date="2021-06" db="EMBL/GenBank/DDBJ databases">
        <title>Caerostris extrusa draft genome.</title>
        <authorList>
            <person name="Kono N."/>
            <person name="Arakawa K."/>
        </authorList>
    </citation>
    <scope>NUCLEOTIDE SEQUENCE [LARGE SCALE GENOMIC DNA]</scope>
</reference>
<dbReference type="AlphaFoldDB" id="A0AAV4TQU2"/>
<dbReference type="EMBL" id="BPLR01011633">
    <property type="protein sequence ID" value="GIY47831.1"/>
    <property type="molecule type" value="Genomic_DNA"/>
</dbReference>
<evidence type="ECO:0000313" key="3">
    <source>
        <dbReference type="Proteomes" id="UP001054945"/>
    </source>
</evidence>
<name>A0AAV4TQU2_CAEEX</name>
<evidence type="ECO:0000313" key="2">
    <source>
        <dbReference type="EMBL" id="GIY47831.1"/>
    </source>
</evidence>
<accession>A0AAV4TQU2</accession>
<proteinExistence type="predicted"/>
<feature type="compositionally biased region" description="Basic and acidic residues" evidence="1">
    <location>
        <begin position="16"/>
        <end position="36"/>
    </location>
</feature>
<sequence length="36" mass="3948">SVGSAAPFAPIGHVSPGDEVHDKKRNREMDEICLRE</sequence>